<keyword evidence="7" id="KW-0902">Two-component regulatory system</keyword>
<evidence type="ECO:0000256" key="2">
    <source>
        <dbReference type="ARBA" id="ARBA00004370"/>
    </source>
</evidence>
<dbReference type="SMART" id="SM00387">
    <property type="entry name" value="HATPase_c"/>
    <property type="match status" value="1"/>
</dbReference>
<evidence type="ECO:0000259" key="9">
    <source>
        <dbReference type="PROSITE" id="PS50109"/>
    </source>
</evidence>
<proteinExistence type="predicted"/>
<dbReference type="PRINTS" id="PR00344">
    <property type="entry name" value="BCTRLSENSOR"/>
</dbReference>
<dbReference type="Gene3D" id="3.30.565.10">
    <property type="entry name" value="Histidine kinase-like ATPase, C-terminal domain"/>
    <property type="match status" value="1"/>
</dbReference>
<dbReference type="GO" id="GO:0005886">
    <property type="term" value="C:plasma membrane"/>
    <property type="evidence" value="ECO:0007669"/>
    <property type="project" value="TreeGrafter"/>
</dbReference>
<feature type="transmembrane region" description="Helical" evidence="8">
    <location>
        <begin position="162"/>
        <end position="180"/>
    </location>
</feature>
<dbReference type="Gene3D" id="1.10.287.130">
    <property type="match status" value="1"/>
</dbReference>
<dbReference type="EC" id="2.7.13.3" evidence="3"/>
<keyword evidence="8" id="KW-0472">Membrane</keyword>
<dbReference type="CDD" id="cd00082">
    <property type="entry name" value="HisKA"/>
    <property type="match status" value="1"/>
</dbReference>
<dbReference type="Pfam" id="PF02518">
    <property type="entry name" value="HATPase_c"/>
    <property type="match status" value="1"/>
</dbReference>
<dbReference type="GO" id="GO:0004721">
    <property type="term" value="F:phosphoprotein phosphatase activity"/>
    <property type="evidence" value="ECO:0007669"/>
    <property type="project" value="TreeGrafter"/>
</dbReference>
<dbReference type="RefSeq" id="WP_091233334.1">
    <property type="nucleotide sequence ID" value="NZ_FMKA01000010.1"/>
</dbReference>
<gene>
    <name evidence="10" type="ORF">SAMN05421730_10105</name>
</gene>
<evidence type="ECO:0000256" key="6">
    <source>
        <dbReference type="ARBA" id="ARBA00022777"/>
    </source>
</evidence>
<name>A0A1D3TTM1_9FIRM</name>
<dbReference type="OrthoDB" id="368131at2"/>
<dbReference type="Pfam" id="PF00512">
    <property type="entry name" value="HisKA"/>
    <property type="match status" value="1"/>
</dbReference>
<sequence length="450" mass="50890">MNRKIIGEYLKTVVAAIAAIVLIWVSLSYFLLFADKSVDTDLPQYLVRSFSQYVKIKGDQVEISEEGIDRLKPYDLWMQILGPDGSAVYETNVPEEIPAQYDWYQLINYTLESNRLEGYTVFATDVEKHPGYGIIIGCSSNVAGKKSYSYAGEGKDAITKSILILIISATGIIMIAAYVFSKKVSGPVAAVIREIDEISKEKFVKSHFEENIYKDVFMQLESLDNKLKMGKKMREEWISNVSHDIKTPLSAVRGYAEILNTQDYEFERSEIGIYAGEILKAEQAIEDLVEELKVSQTLIEGKFPLKVECVNLVDLIEECISEIEPKQKSGVKIDFNYVDEESILCDRMLIKRSLLNIMHNAVIHNDKYIVLSIRVWKEEKVHILIKDDGKGMSEHELANIFERYYRGTNSEHTKGTGLGLAIAKEAISAHNGIIKVQSRIGKGTEFEIVL</sequence>
<dbReference type="InterPro" id="IPR036890">
    <property type="entry name" value="HATPase_C_sf"/>
</dbReference>
<keyword evidence="5" id="KW-0808">Transferase</keyword>
<keyword evidence="8" id="KW-0812">Transmembrane</keyword>
<feature type="transmembrane region" description="Helical" evidence="8">
    <location>
        <begin position="12"/>
        <end position="34"/>
    </location>
</feature>
<evidence type="ECO:0000256" key="3">
    <source>
        <dbReference type="ARBA" id="ARBA00012438"/>
    </source>
</evidence>
<evidence type="ECO:0000256" key="8">
    <source>
        <dbReference type="SAM" id="Phobius"/>
    </source>
</evidence>
<dbReference type="STRING" id="1619234.SAMN05421730_10105"/>
<evidence type="ECO:0000256" key="5">
    <source>
        <dbReference type="ARBA" id="ARBA00022679"/>
    </source>
</evidence>
<dbReference type="InterPro" id="IPR005467">
    <property type="entry name" value="His_kinase_dom"/>
</dbReference>
<dbReference type="InterPro" id="IPR036097">
    <property type="entry name" value="HisK_dim/P_sf"/>
</dbReference>
<accession>A0A1D3TTM1</accession>
<dbReference type="PANTHER" id="PTHR45453:SF1">
    <property type="entry name" value="PHOSPHATE REGULON SENSOR PROTEIN PHOR"/>
    <property type="match status" value="1"/>
</dbReference>
<organism evidence="10 11">
    <name type="scientific">Anaerobium acetethylicum</name>
    <dbReference type="NCBI Taxonomy" id="1619234"/>
    <lineage>
        <taxon>Bacteria</taxon>
        <taxon>Bacillati</taxon>
        <taxon>Bacillota</taxon>
        <taxon>Clostridia</taxon>
        <taxon>Lachnospirales</taxon>
        <taxon>Lachnospiraceae</taxon>
        <taxon>Anaerobium</taxon>
    </lineage>
</organism>
<evidence type="ECO:0000313" key="10">
    <source>
        <dbReference type="EMBL" id="SCP97338.1"/>
    </source>
</evidence>
<dbReference type="SUPFAM" id="SSF47384">
    <property type="entry name" value="Homodimeric domain of signal transducing histidine kinase"/>
    <property type="match status" value="1"/>
</dbReference>
<evidence type="ECO:0000256" key="4">
    <source>
        <dbReference type="ARBA" id="ARBA00022553"/>
    </source>
</evidence>
<dbReference type="PANTHER" id="PTHR45453">
    <property type="entry name" value="PHOSPHATE REGULON SENSOR PROTEIN PHOR"/>
    <property type="match status" value="1"/>
</dbReference>
<dbReference type="PROSITE" id="PS50109">
    <property type="entry name" value="HIS_KIN"/>
    <property type="match status" value="1"/>
</dbReference>
<dbReference type="Proteomes" id="UP000199315">
    <property type="component" value="Unassembled WGS sequence"/>
</dbReference>
<comment type="subcellular location">
    <subcellularLocation>
        <location evidence="2">Membrane</location>
    </subcellularLocation>
</comment>
<dbReference type="EMBL" id="FMKA01000010">
    <property type="protein sequence ID" value="SCP97338.1"/>
    <property type="molecule type" value="Genomic_DNA"/>
</dbReference>
<keyword evidence="8" id="KW-1133">Transmembrane helix</keyword>
<evidence type="ECO:0000256" key="1">
    <source>
        <dbReference type="ARBA" id="ARBA00000085"/>
    </source>
</evidence>
<dbReference type="SMART" id="SM00388">
    <property type="entry name" value="HisKA"/>
    <property type="match status" value="1"/>
</dbReference>
<dbReference type="AlphaFoldDB" id="A0A1D3TTM1"/>
<dbReference type="GO" id="GO:0000155">
    <property type="term" value="F:phosphorelay sensor kinase activity"/>
    <property type="evidence" value="ECO:0007669"/>
    <property type="project" value="InterPro"/>
</dbReference>
<feature type="domain" description="Histidine kinase" evidence="9">
    <location>
        <begin position="240"/>
        <end position="450"/>
    </location>
</feature>
<reference evidence="10 11" key="1">
    <citation type="submission" date="2016-09" db="EMBL/GenBank/DDBJ databases">
        <authorList>
            <person name="Capua I."/>
            <person name="De Benedictis P."/>
            <person name="Joannis T."/>
            <person name="Lombin L.H."/>
            <person name="Cattoli G."/>
        </authorList>
    </citation>
    <scope>NUCLEOTIDE SEQUENCE [LARGE SCALE GENOMIC DNA]</scope>
    <source>
        <strain evidence="10 11">GluBS11</strain>
    </source>
</reference>
<dbReference type="InterPro" id="IPR004358">
    <property type="entry name" value="Sig_transdc_His_kin-like_C"/>
</dbReference>
<dbReference type="InterPro" id="IPR003661">
    <property type="entry name" value="HisK_dim/P_dom"/>
</dbReference>
<keyword evidence="11" id="KW-1185">Reference proteome</keyword>
<keyword evidence="4" id="KW-0597">Phosphoprotein</keyword>
<dbReference type="CDD" id="cd00075">
    <property type="entry name" value="HATPase"/>
    <property type="match status" value="1"/>
</dbReference>
<keyword evidence="6 10" id="KW-0418">Kinase</keyword>
<evidence type="ECO:0000313" key="11">
    <source>
        <dbReference type="Proteomes" id="UP000199315"/>
    </source>
</evidence>
<dbReference type="InterPro" id="IPR050351">
    <property type="entry name" value="BphY/WalK/GraS-like"/>
</dbReference>
<comment type="catalytic activity">
    <reaction evidence="1">
        <text>ATP + protein L-histidine = ADP + protein N-phospho-L-histidine.</text>
        <dbReference type="EC" id="2.7.13.3"/>
    </reaction>
</comment>
<dbReference type="SUPFAM" id="SSF55874">
    <property type="entry name" value="ATPase domain of HSP90 chaperone/DNA topoisomerase II/histidine kinase"/>
    <property type="match status" value="1"/>
</dbReference>
<evidence type="ECO:0000256" key="7">
    <source>
        <dbReference type="ARBA" id="ARBA00023012"/>
    </source>
</evidence>
<dbReference type="InterPro" id="IPR003594">
    <property type="entry name" value="HATPase_dom"/>
</dbReference>
<protein>
    <recommendedName>
        <fullName evidence="3">histidine kinase</fullName>
        <ecNumber evidence="3">2.7.13.3</ecNumber>
    </recommendedName>
</protein>
<dbReference type="GO" id="GO:0016036">
    <property type="term" value="P:cellular response to phosphate starvation"/>
    <property type="evidence" value="ECO:0007669"/>
    <property type="project" value="TreeGrafter"/>
</dbReference>